<comment type="caution">
    <text evidence="1">The sequence shown here is derived from an EMBL/GenBank/DDBJ whole genome shotgun (WGS) entry which is preliminary data.</text>
</comment>
<protein>
    <recommendedName>
        <fullName evidence="2">Glycosyl transferase</fullName>
    </recommendedName>
</protein>
<dbReference type="Gene3D" id="3.40.50.11350">
    <property type="match status" value="1"/>
</dbReference>
<reference evidence="1" key="1">
    <citation type="submission" date="2019-03" db="EMBL/GenBank/DDBJ databases">
        <title>Single cell metagenomics reveals metabolic interactions within the superorganism composed of flagellate Streblomastix strix and complex community of Bacteroidetes bacteria on its surface.</title>
        <authorList>
            <person name="Treitli S.C."/>
            <person name="Kolisko M."/>
            <person name="Husnik F."/>
            <person name="Keeling P."/>
            <person name="Hampl V."/>
        </authorList>
    </citation>
    <scope>NUCLEOTIDE SEQUENCE</scope>
    <source>
        <strain evidence="1">STM</strain>
    </source>
</reference>
<dbReference type="PANTHER" id="PTHR40743">
    <property type="entry name" value="NUCLEOTIDE-DIPHOSPHO-SUGAR TRANSFERASE CONTAINING PROTEIN"/>
    <property type="match status" value="1"/>
</dbReference>
<dbReference type="EMBL" id="SNRY01002549">
    <property type="protein sequence ID" value="KAA6324546.1"/>
    <property type="molecule type" value="Genomic_DNA"/>
</dbReference>
<sequence length="271" mass="31516">MITLIPVGGLANRMRTIASALSLANDCNTHLRIIWYKDVGLNCEFHQLFQPLPYTKVTLKNASFIDFILYDRPRKKNLWIPRVFQCLLFDKCLYDTKVVRGFDFLNWAKNKNVFITAYSLFYPVSGFSFSGCFVPKDWIQQRIREQYNLFNKYTVGVHIRRTDNVCSISKSPTELFINWMNDEIQRHPETLFYLATDSQEEKVRLRNIFGARMITLDKEVSRTTSTGIENAVVDLFLLAKTNKIIGSFYSSYTEMAAELSGIECIIMKNEE</sequence>
<name>A0A5J4QRR1_9ZZZZ</name>
<gene>
    <name evidence="1" type="ORF">EZS27_026138</name>
</gene>
<organism evidence="1">
    <name type="scientific">termite gut metagenome</name>
    <dbReference type="NCBI Taxonomy" id="433724"/>
    <lineage>
        <taxon>unclassified sequences</taxon>
        <taxon>metagenomes</taxon>
        <taxon>organismal metagenomes</taxon>
    </lineage>
</organism>
<accession>A0A5J4QRR1</accession>
<dbReference type="AlphaFoldDB" id="A0A5J4QRR1"/>
<dbReference type="PANTHER" id="PTHR40743:SF1">
    <property type="entry name" value="POSSIBLE GLYCOSYLTRANSFERASE"/>
    <property type="match status" value="1"/>
</dbReference>
<evidence type="ECO:0008006" key="2">
    <source>
        <dbReference type="Google" id="ProtNLM"/>
    </source>
</evidence>
<evidence type="ECO:0000313" key="1">
    <source>
        <dbReference type="EMBL" id="KAA6324546.1"/>
    </source>
</evidence>
<proteinExistence type="predicted"/>